<keyword evidence="5" id="KW-0472">Membrane</keyword>
<dbReference type="InterPro" id="IPR032675">
    <property type="entry name" value="LRR_dom_sf"/>
</dbReference>
<evidence type="ECO:0000256" key="3">
    <source>
        <dbReference type="ARBA" id="ARBA00022729"/>
    </source>
</evidence>
<dbReference type="GO" id="GO:0016020">
    <property type="term" value="C:membrane"/>
    <property type="evidence" value="ECO:0007669"/>
    <property type="project" value="UniProtKB-SubCell"/>
</dbReference>
<evidence type="ECO:0000313" key="7">
    <source>
        <dbReference type="EMBL" id="KAF0903280.1"/>
    </source>
</evidence>
<protein>
    <recommendedName>
        <fullName evidence="9">Leucine-rich repeat-containing N-terminal plant-type domain-containing protein</fullName>
    </recommendedName>
</protein>
<dbReference type="AlphaFoldDB" id="A0A6G1CT23"/>
<evidence type="ECO:0000256" key="6">
    <source>
        <dbReference type="ARBA" id="ARBA00023180"/>
    </source>
</evidence>
<dbReference type="InterPro" id="IPR046956">
    <property type="entry name" value="RLP23-like"/>
</dbReference>
<reference evidence="7 8" key="1">
    <citation type="submission" date="2019-11" db="EMBL/GenBank/DDBJ databases">
        <title>Whole genome sequence of Oryza granulata.</title>
        <authorList>
            <person name="Li W."/>
        </authorList>
    </citation>
    <scope>NUCLEOTIDE SEQUENCE [LARGE SCALE GENOMIC DNA]</scope>
    <source>
        <strain evidence="8">cv. Menghai</strain>
        <tissue evidence="7">Leaf</tissue>
    </source>
</reference>
<name>A0A6G1CT23_9ORYZ</name>
<keyword evidence="6" id="KW-0325">Glycoprotein</keyword>
<dbReference type="SUPFAM" id="SSF52058">
    <property type="entry name" value="L domain-like"/>
    <property type="match status" value="1"/>
</dbReference>
<evidence type="ECO:0000256" key="5">
    <source>
        <dbReference type="ARBA" id="ARBA00023136"/>
    </source>
</evidence>
<keyword evidence="8" id="KW-1185">Reference proteome</keyword>
<dbReference type="PANTHER" id="PTHR48063:SF92">
    <property type="entry name" value="LEUCINE-RICH REPEAT-CONTAINING N-TERMINAL PLANT-TYPE DOMAIN-CONTAINING PROTEIN"/>
    <property type="match status" value="1"/>
</dbReference>
<dbReference type="OrthoDB" id="695689at2759"/>
<comment type="caution">
    <text evidence="7">The sequence shown here is derived from an EMBL/GenBank/DDBJ whole genome shotgun (WGS) entry which is preliminary data.</text>
</comment>
<evidence type="ECO:0000256" key="1">
    <source>
        <dbReference type="ARBA" id="ARBA00004479"/>
    </source>
</evidence>
<dbReference type="PANTHER" id="PTHR48063">
    <property type="entry name" value="LRR RECEPTOR-LIKE KINASE"/>
    <property type="match status" value="1"/>
</dbReference>
<keyword evidence="4" id="KW-1133">Transmembrane helix</keyword>
<organism evidence="7 8">
    <name type="scientific">Oryza meyeriana var. granulata</name>
    <dbReference type="NCBI Taxonomy" id="110450"/>
    <lineage>
        <taxon>Eukaryota</taxon>
        <taxon>Viridiplantae</taxon>
        <taxon>Streptophyta</taxon>
        <taxon>Embryophyta</taxon>
        <taxon>Tracheophyta</taxon>
        <taxon>Spermatophyta</taxon>
        <taxon>Magnoliopsida</taxon>
        <taxon>Liliopsida</taxon>
        <taxon>Poales</taxon>
        <taxon>Poaceae</taxon>
        <taxon>BOP clade</taxon>
        <taxon>Oryzoideae</taxon>
        <taxon>Oryzeae</taxon>
        <taxon>Oryzinae</taxon>
        <taxon>Oryza</taxon>
        <taxon>Oryza meyeriana</taxon>
    </lineage>
</organism>
<evidence type="ECO:0000256" key="2">
    <source>
        <dbReference type="ARBA" id="ARBA00022692"/>
    </source>
</evidence>
<proteinExistence type="predicted"/>
<accession>A0A6G1CT23</accession>
<dbReference type="EMBL" id="SPHZ02000008">
    <property type="protein sequence ID" value="KAF0903280.1"/>
    <property type="molecule type" value="Genomic_DNA"/>
</dbReference>
<keyword evidence="2" id="KW-0812">Transmembrane</keyword>
<dbReference type="Gene3D" id="3.80.10.10">
    <property type="entry name" value="Ribonuclease Inhibitor"/>
    <property type="match status" value="1"/>
</dbReference>
<dbReference type="Proteomes" id="UP000479710">
    <property type="component" value="Unassembled WGS sequence"/>
</dbReference>
<comment type="subcellular location">
    <subcellularLocation>
        <location evidence="1">Membrane</location>
        <topology evidence="1">Single-pass type I membrane protein</topology>
    </subcellularLocation>
</comment>
<keyword evidence="3" id="KW-0732">Signal</keyword>
<gene>
    <name evidence="7" type="ORF">E2562_026564</name>
</gene>
<evidence type="ECO:0000313" key="8">
    <source>
        <dbReference type="Proteomes" id="UP000479710"/>
    </source>
</evidence>
<evidence type="ECO:0008006" key="9">
    <source>
        <dbReference type="Google" id="ProtNLM"/>
    </source>
</evidence>
<sequence>MDGVKATAGKQLVTPANLVNNLFASMCFAYGHHPPNGGQRLHPRRTRHAPAVKADLGFSEDEDRLASWSGQNCRGWDGVTCCNKTKRVVKLQLHRYGCPTSKALASLSHLEYLDLGHSRYFESIAAFIGSLKNLKHLDMSSLPSLMAKYLLSLGTGQG</sequence>
<evidence type="ECO:0000256" key="4">
    <source>
        <dbReference type="ARBA" id="ARBA00022989"/>
    </source>
</evidence>